<evidence type="ECO:0000259" key="6">
    <source>
        <dbReference type="Pfam" id="PF04542"/>
    </source>
</evidence>
<feature type="domain" description="RNA polymerase sigma-70 region 4" evidence="7">
    <location>
        <begin position="206"/>
        <end position="254"/>
    </location>
</feature>
<dbReference type="InterPro" id="IPR013324">
    <property type="entry name" value="RNA_pol_sigma_r3/r4-like"/>
</dbReference>
<keyword evidence="3" id="KW-0238">DNA-binding</keyword>
<evidence type="ECO:0000256" key="3">
    <source>
        <dbReference type="ARBA" id="ARBA00023125"/>
    </source>
</evidence>
<dbReference type="InterPro" id="IPR007624">
    <property type="entry name" value="RNA_pol_sigma70_r3"/>
</dbReference>
<dbReference type="PANTHER" id="PTHR30385">
    <property type="entry name" value="SIGMA FACTOR F FLAGELLAR"/>
    <property type="match status" value="1"/>
</dbReference>
<dbReference type="SUPFAM" id="SSF88659">
    <property type="entry name" value="Sigma3 and sigma4 domains of RNA polymerase sigma factors"/>
    <property type="match status" value="2"/>
</dbReference>
<dbReference type="Proteomes" id="UP000250462">
    <property type="component" value="Unassembled WGS sequence"/>
</dbReference>
<dbReference type="PANTHER" id="PTHR30385:SF4">
    <property type="entry name" value="RNA POLYMERASE SIGMA-E FACTOR"/>
    <property type="match status" value="1"/>
</dbReference>
<dbReference type="Gene3D" id="1.10.10.10">
    <property type="entry name" value="Winged helix-like DNA-binding domain superfamily/Winged helix DNA-binding domain"/>
    <property type="match status" value="2"/>
</dbReference>
<dbReference type="InterPro" id="IPR007627">
    <property type="entry name" value="RNA_pol_sigma70_r2"/>
</dbReference>
<feature type="domain" description="RNA polymerase sigma-70 region 2" evidence="6">
    <location>
        <begin position="40"/>
        <end position="108"/>
    </location>
</feature>
<comment type="caution">
    <text evidence="8">The sequence shown here is derived from an EMBL/GenBank/DDBJ whole genome shotgun (WGS) entry which is preliminary data.</text>
</comment>
<dbReference type="Pfam" id="PF04542">
    <property type="entry name" value="Sigma70_r2"/>
    <property type="match status" value="1"/>
</dbReference>
<dbReference type="NCBIfam" id="TIGR02980">
    <property type="entry name" value="SigBFG"/>
    <property type="match status" value="1"/>
</dbReference>
<dbReference type="RefSeq" id="WP_112256477.1">
    <property type="nucleotide sequence ID" value="NZ_QMIG01000001.1"/>
</dbReference>
<dbReference type="OrthoDB" id="9804285at2"/>
<dbReference type="PRINTS" id="PR00046">
    <property type="entry name" value="SIGMA70FCT"/>
</dbReference>
<keyword evidence="1" id="KW-0805">Transcription regulation</keyword>
<accession>A0A329R306</accession>
<feature type="domain" description="RNA polymerase sigma-70 region 3" evidence="5">
    <location>
        <begin position="119"/>
        <end position="170"/>
    </location>
</feature>
<proteinExistence type="predicted"/>
<organism evidence="8 9">
    <name type="scientific">Phytoactinopolyspora halophila</name>
    <dbReference type="NCBI Taxonomy" id="1981511"/>
    <lineage>
        <taxon>Bacteria</taxon>
        <taxon>Bacillati</taxon>
        <taxon>Actinomycetota</taxon>
        <taxon>Actinomycetes</taxon>
        <taxon>Jiangellales</taxon>
        <taxon>Jiangellaceae</taxon>
        <taxon>Phytoactinopolyspora</taxon>
    </lineage>
</organism>
<dbReference type="InterPro" id="IPR014322">
    <property type="entry name" value="RNA_pol_sigma-B/F/G"/>
</dbReference>
<protein>
    <submittedName>
        <fullName evidence="8">B/F/G family RNA polymerase sigma-70 factor</fullName>
    </submittedName>
</protein>
<dbReference type="InterPro" id="IPR013325">
    <property type="entry name" value="RNA_pol_sigma_r2"/>
</dbReference>
<evidence type="ECO:0000256" key="1">
    <source>
        <dbReference type="ARBA" id="ARBA00023015"/>
    </source>
</evidence>
<dbReference type="InterPro" id="IPR007630">
    <property type="entry name" value="RNA_pol_sigma70_r4"/>
</dbReference>
<evidence type="ECO:0000313" key="8">
    <source>
        <dbReference type="EMBL" id="RAW18763.1"/>
    </source>
</evidence>
<keyword evidence="2" id="KW-0731">Sigma factor</keyword>
<keyword evidence="9" id="KW-1185">Reference proteome</keyword>
<evidence type="ECO:0000313" key="9">
    <source>
        <dbReference type="Proteomes" id="UP000250462"/>
    </source>
</evidence>
<dbReference type="GO" id="GO:0003677">
    <property type="term" value="F:DNA binding"/>
    <property type="evidence" value="ECO:0007669"/>
    <property type="project" value="UniProtKB-KW"/>
</dbReference>
<evidence type="ECO:0000256" key="4">
    <source>
        <dbReference type="ARBA" id="ARBA00023163"/>
    </source>
</evidence>
<reference evidence="8 9" key="1">
    <citation type="submission" date="2018-06" db="EMBL/GenBank/DDBJ databases">
        <title>Phytoactinopolyspora halophila sp. nov., a novel halophilic actinomycete isolated from a saline soil in China.</title>
        <authorList>
            <person name="Tang S.-K."/>
        </authorList>
    </citation>
    <scope>NUCLEOTIDE SEQUENCE [LARGE SCALE GENOMIC DNA]</scope>
    <source>
        <strain evidence="8 9">YIM 96934</strain>
    </source>
</reference>
<keyword evidence="4" id="KW-0804">Transcription</keyword>
<evidence type="ECO:0000259" key="7">
    <source>
        <dbReference type="Pfam" id="PF04545"/>
    </source>
</evidence>
<dbReference type="EMBL" id="QMIG01000001">
    <property type="protein sequence ID" value="RAW18763.1"/>
    <property type="molecule type" value="Genomic_DNA"/>
</dbReference>
<dbReference type="PIRSF" id="PIRSF000770">
    <property type="entry name" value="RNA_pol_sigma-SigE/K"/>
    <property type="match status" value="1"/>
</dbReference>
<sequence>MNLSVEQIAVDKDESRELLNQLATLEPGDPRRVETRNRLATLHLPLAEHMARRFAGRGEPFEDLVQVATIGLIKSIDRYDPERGVEFSTYATPTIVGEIKRWFRDKGWAVRVPRRLQELRLSVSSATTDLTHELGRSPTVAELAEALHVSEDSVVEALESATAYSAVSLDTPDPYAEFAVSPLEAIGHEDEALEGVENREAITRVLAMLPDRERQIVVLRFFRGMTQSQIANEVGISQMHVSRLLSKSLAQLREAFLADPASY</sequence>
<dbReference type="AlphaFoldDB" id="A0A329R306"/>
<dbReference type="InterPro" id="IPR014284">
    <property type="entry name" value="RNA_pol_sigma-70_dom"/>
</dbReference>
<dbReference type="Gene3D" id="1.20.120.1810">
    <property type="match status" value="1"/>
</dbReference>
<gene>
    <name evidence="8" type="ORF">DPM12_01465</name>
</gene>
<dbReference type="Pfam" id="PF04539">
    <property type="entry name" value="Sigma70_r3"/>
    <property type="match status" value="1"/>
</dbReference>
<dbReference type="CDD" id="cd06171">
    <property type="entry name" value="Sigma70_r4"/>
    <property type="match status" value="1"/>
</dbReference>
<dbReference type="InterPro" id="IPR036388">
    <property type="entry name" value="WH-like_DNA-bd_sf"/>
</dbReference>
<dbReference type="Pfam" id="PF04545">
    <property type="entry name" value="Sigma70_r4"/>
    <property type="match status" value="1"/>
</dbReference>
<dbReference type="InterPro" id="IPR000943">
    <property type="entry name" value="RNA_pol_sigma70"/>
</dbReference>
<dbReference type="GO" id="GO:0006352">
    <property type="term" value="P:DNA-templated transcription initiation"/>
    <property type="evidence" value="ECO:0007669"/>
    <property type="project" value="InterPro"/>
</dbReference>
<dbReference type="NCBIfam" id="TIGR02937">
    <property type="entry name" value="sigma70-ECF"/>
    <property type="match status" value="1"/>
</dbReference>
<dbReference type="SUPFAM" id="SSF88946">
    <property type="entry name" value="Sigma2 domain of RNA polymerase sigma factors"/>
    <property type="match status" value="1"/>
</dbReference>
<evidence type="ECO:0000259" key="5">
    <source>
        <dbReference type="Pfam" id="PF04539"/>
    </source>
</evidence>
<name>A0A329R306_9ACTN</name>
<dbReference type="GO" id="GO:0016987">
    <property type="term" value="F:sigma factor activity"/>
    <property type="evidence" value="ECO:0007669"/>
    <property type="project" value="UniProtKB-KW"/>
</dbReference>
<evidence type="ECO:0000256" key="2">
    <source>
        <dbReference type="ARBA" id="ARBA00023082"/>
    </source>
</evidence>